<sequence>MFSIVDGTSTHIDEAAAIWARATAARDGDDDVASLAEARPVISRVLESSPHALLAIAVNEDGTAVAFGAIAPVPGANATAELHYFGVDPDRWGRGAAGELLTRIAAMLRERGFDTAELAVYADNDRAVRLYERLGWRRQGDPVPHAHSGRPEQRYQLALHPAAGS</sequence>
<name>A0ABR6L4E2_9HYPH</name>
<comment type="caution">
    <text evidence="4">The sequence shown here is derived from an EMBL/GenBank/DDBJ whole genome shotgun (WGS) entry which is preliminary data.</text>
</comment>
<evidence type="ECO:0000259" key="3">
    <source>
        <dbReference type="PROSITE" id="PS51186"/>
    </source>
</evidence>
<evidence type="ECO:0000256" key="2">
    <source>
        <dbReference type="ARBA" id="ARBA00023315"/>
    </source>
</evidence>
<feature type="domain" description="N-acetyltransferase" evidence="3">
    <location>
        <begin position="2"/>
        <end position="160"/>
    </location>
</feature>
<dbReference type="PANTHER" id="PTHR43877:SF2">
    <property type="entry name" value="AMINOALKYLPHOSPHONATE N-ACETYLTRANSFERASE-RELATED"/>
    <property type="match status" value="1"/>
</dbReference>
<protein>
    <submittedName>
        <fullName evidence="4">Ribosomal protein S18 acetylase RimI-like enzyme</fullName>
    </submittedName>
</protein>
<evidence type="ECO:0000313" key="5">
    <source>
        <dbReference type="Proteomes" id="UP000539538"/>
    </source>
</evidence>
<dbReference type="SUPFAM" id="SSF55729">
    <property type="entry name" value="Acyl-CoA N-acyltransferases (Nat)"/>
    <property type="match status" value="1"/>
</dbReference>
<dbReference type="Gene3D" id="3.40.630.30">
    <property type="match status" value="1"/>
</dbReference>
<keyword evidence="2" id="KW-0012">Acyltransferase</keyword>
<keyword evidence="1" id="KW-0808">Transferase</keyword>
<dbReference type="CDD" id="cd04301">
    <property type="entry name" value="NAT_SF"/>
    <property type="match status" value="1"/>
</dbReference>
<dbReference type="EMBL" id="JACHOT010000004">
    <property type="protein sequence ID" value="MBB4651642.1"/>
    <property type="molecule type" value="Genomic_DNA"/>
</dbReference>
<dbReference type="RefSeq" id="WP_183263403.1">
    <property type="nucleotide sequence ID" value="NZ_BAAAVZ010000010.1"/>
</dbReference>
<keyword evidence="5" id="KW-1185">Reference proteome</keyword>
<evidence type="ECO:0000256" key="1">
    <source>
        <dbReference type="ARBA" id="ARBA00022679"/>
    </source>
</evidence>
<dbReference type="InterPro" id="IPR000182">
    <property type="entry name" value="GNAT_dom"/>
</dbReference>
<dbReference type="PANTHER" id="PTHR43877">
    <property type="entry name" value="AMINOALKYLPHOSPHONATE N-ACETYLTRANSFERASE-RELATED-RELATED"/>
    <property type="match status" value="1"/>
</dbReference>
<reference evidence="4 5" key="1">
    <citation type="submission" date="2020-08" db="EMBL/GenBank/DDBJ databases">
        <title>Genomic Encyclopedia of Type Strains, Phase IV (KMG-IV): sequencing the most valuable type-strain genomes for metagenomic binning, comparative biology and taxonomic classification.</title>
        <authorList>
            <person name="Goeker M."/>
        </authorList>
    </citation>
    <scope>NUCLEOTIDE SEQUENCE [LARGE SCALE GENOMIC DNA]</scope>
    <source>
        <strain evidence="4 5">DSM 7050</strain>
    </source>
</reference>
<evidence type="ECO:0000313" key="4">
    <source>
        <dbReference type="EMBL" id="MBB4651642.1"/>
    </source>
</evidence>
<dbReference type="PROSITE" id="PS51186">
    <property type="entry name" value="GNAT"/>
    <property type="match status" value="1"/>
</dbReference>
<dbReference type="InterPro" id="IPR050832">
    <property type="entry name" value="Bact_Acetyltransf"/>
</dbReference>
<proteinExistence type="predicted"/>
<accession>A0ABR6L4E2</accession>
<organism evidence="4 5">
    <name type="scientific">Aminobacter niigataensis</name>
    <dbReference type="NCBI Taxonomy" id="83265"/>
    <lineage>
        <taxon>Bacteria</taxon>
        <taxon>Pseudomonadati</taxon>
        <taxon>Pseudomonadota</taxon>
        <taxon>Alphaproteobacteria</taxon>
        <taxon>Hyphomicrobiales</taxon>
        <taxon>Phyllobacteriaceae</taxon>
        <taxon>Aminobacter</taxon>
    </lineage>
</organism>
<dbReference type="Pfam" id="PF00583">
    <property type="entry name" value="Acetyltransf_1"/>
    <property type="match status" value="1"/>
</dbReference>
<gene>
    <name evidence="4" type="ORF">GGQ99_003409</name>
</gene>
<dbReference type="InterPro" id="IPR016181">
    <property type="entry name" value="Acyl_CoA_acyltransferase"/>
</dbReference>
<dbReference type="Proteomes" id="UP000539538">
    <property type="component" value="Unassembled WGS sequence"/>
</dbReference>